<evidence type="ECO:0000313" key="4">
    <source>
        <dbReference type="Proteomes" id="UP000326289"/>
    </source>
</evidence>
<proteinExistence type="predicted"/>
<feature type="signal peptide" evidence="2">
    <location>
        <begin position="1"/>
        <end position="20"/>
    </location>
</feature>
<gene>
    <name evidence="3" type="ORF">BDV30DRAFT_238544</name>
</gene>
<dbReference type="EMBL" id="ML732795">
    <property type="protein sequence ID" value="KAB8273560.1"/>
    <property type="molecule type" value="Genomic_DNA"/>
</dbReference>
<feature type="chain" id="PRO_5024890643" evidence="2">
    <location>
        <begin position="21"/>
        <end position="222"/>
    </location>
</feature>
<accession>A0A5N6J5M5</accession>
<sequence length="222" mass="23353">MHLKTLLLTLALTTPTLIHAKDDTTTTTAPYFGAEVSIWQPTYSGTAGSVAGINAKETTYHISCTKDAPKSLCQIDKPWTMIQAQESWSLTGVYTAWSSGKDAVTATQDYSCTFTHWSEKASCALTVKATGTLEGGKWSSDASTKVSVASDKVTTWGLLVTGGVESFTMPQATQTPGAAAGGVMGNARAVVTGMPIAGAAAVAVAAILLVAMYMRTWSFFQY</sequence>
<protein>
    <submittedName>
        <fullName evidence="3">Uncharacterized protein</fullName>
    </submittedName>
</protein>
<keyword evidence="1" id="KW-0812">Transmembrane</keyword>
<keyword evidence="1" id="KW-1133">Transmembrane helix</keyword>
<reference evidence="3 4" key="1">
    <citation type="submission" date="2019-04" db="EMBL/GenBank/DDBJ databases">
        <title>Fungal friends and foes A comparative genomics study of 23 Aspergillus species from section Flavi.</title>
        <authorList>
            <consortium name="DOE Joint Genome Institute"/>
            <person name="Kjaerbolling I."/>
            <person name="Vesth T.C."/>
            <person name="Frisvad J.C."/>
            <person name="Nybo J.L."/>
            <person name="Theobald S."/>
            <person name="Kildgaard S."/>
            <person name="Petersen T.I."/>
            <person name="Kuo A."/>
            <person name="Sato A."/>
            <person name="Lyhne E.K."/>
            <person name="Kogle M.E."/>
            <person name="Wiebenga A."/>
            <person name="Kun R.S."/>
            <person name="Lubbers R.J."/>
            <person name="Makela M.R."/>
            <person name="Barry K."/>
            <person name="Chovatia M."/>
            <person name="Clum A."/>
            <person name="Daum C."/>
            <person name="Haridas S."/>
            <person name="He G."/>
            <person name="LaButti K."/>
            <person name="Lipzen A."/>
            <person name="Mondo S."/>
            <person name="Pangilinan J."/>
            <person name="Riley R."/>
            <person name="Salamov A."/>
            <person name="Simmons B.A."/>
            <person name="Magnuson J.K."/>
            <person name="Henrissat B."/>
            <person name="Mortensen U.H."/>
            <person name="Larsen T.O."/>
            <person name="De vries R.P."/>
            <person name="Grigoriev I.V."/>
            <person name="Machida M."/>
            <person name="Baker S.E."/>
            <person name="Andersen M.R."/>
        </authorList>
    </citation>
    <scope>NUCLEOTIDE SEQUENCE [LARGE SCALE GENOMIC DNA]</scope>
    <source>
        <strain evidence="3 4">CBS 117635</strain>
    </source>
</reference>
<keyword evidence="4" id="KW-1185">Reference proteome</keyword>
<dbReference type="Proteomes" id="UP000326289">
    <property type="component" value="Unassembled WGS sequence"/>
</dbReference>
<name>A0A5N6J5M5_9EURO</name>
<dbReference type="AlphaFoldDB" id="A0A5N6J5M5"/>
<evidence type="ECO:0000256" key="2">
    <source>
        <dbReference type="SAM" id="SignalP"/>
    </source>
</evidence>
<evidence type="ECO:0000256" key="1">
    <source>
        <dbReference type="SAM" id="Phobius"/>
    </source>
</evidence>
<evidence type="ECO:0000313" key="3">
    <source>
        <dbReference type="EMBL" id="KAB8273560.1"/>
    </source>
</evidence>
<feature type="transmembrane region" description="Helical" evidence="1">
    <location>
        <begin position="194"/>
        <end position="214"/>
    </location>
</feature>
<organism evidence="3 4">
    <name type="scientific">Aspergillus minisclerotigenes</name>
    <dbReference type="NCBI Taxonomy" id="656917"/>
    <lineage>
        <taxon>Eukaryota</taxon>
        <taxon>Fungi</taxon>
        <taxon>Dikarya</taxon>
        <taxon>Ascomycota</taxon>
        <taxon>Pezizomycotina</taxon>
        <taxon>Eurotiomycetes</taxon>
        <taxon>Eurotiomycetidae</taxon>
        <taxon>Eurotiales</taxon>
        <taxon>Aspergillaceae</taxon>
        <taxon>Aspergillus</taxon>
        <taxon>Aspergillus subgen. Circumdati</taxon>
    </lineage>
</organism>
<keyword evidence="2" id="KW-0732">Signal</keyword>
<keyword evidence="1" id="KW-0472">Membrane</keyword>